<name>A0A3L7D610_GEOSE</name>
<dbReference type="Proteomes" id="UP000266922">
    <property type="component" value="Unassembled WGS sequence"/>
</dbReference>
<organism evidence="1 2">
    <name type="scientific">Geobacillus stearothermophilus</name>
    <name type="common">Bacillus stearothermophilus</name>
    <dbReference type="NCBI Taxonomy" id="1422"/>
    <lineage>
        <taxon>Bacteria</taxon>
        <taxon>Bacillati</taxon>
        <taxon>Bacillota</taxon>
        <taxon>Bacilli</taxon>
        <taxon>Bacillales</taxon>
        <taxon>Anoxybacillaceae</taxon>
        <taxon>Geobacillus</taxon>
    </lineage>
</organism>
<dbReference type="EMBL" id="RCTJ01000187">
    <property type="protein sequence ID" value="RLQ12758.1"/>
    <property type="molecule type" value="Genomic_DNA"/>
</dbReference>
<evidence type="ECO:0000313" key="1">
    <source>
        <dbReference type="EMBL" id="RLQ12758.1"/>
    </source>
</evidence>
<dbReference type="AlphaFoldDB" id="A0A3L7D610"/>
<comment type="caution">
    <text evidence="1">The sequence shown here is derived from an EMBL/GenBank/DDBJ whole genome shotgun (WGS) entry which is preliminary data.</text>
</comment>
<protein>
    <submittedName>
        <fullName evidence="1">Uncharacterized protein</fullName>
    </submittedName>
</protein>
<reference evidence="1 2" key="1">
    <citation type="submission" date="2018-10" db="EMBL/GenBank/DDBJ databases">
        <title>Geobacillus stearothermophilus in processing lines of powdered infant formula.</title>
        <authorList>
            <person name="Rhee M.S."/>
            <person name="Choi I.-G."/>
            <person name="Cho T.J."/>
            <person name="Park B."/>
        </authorList>
    </citation>
    <scope>NUCLEOTIDE SEQUENCE [LARGE SCALE GENOMIC DNA]</scope>
    <source>
        <strain evidence="1 2">FHS-PPGT130</strain>
    </source>
</reference>
<accession>A0A3L7D610</accession>
<evidence type="ECO:0000313" key="2">
    <source>
        <dbReference type="Proteomes" id="UP000266922"/>
    </source>
</evidence>
<feature type="non-terminal residue" evidence="1">
    <location>
        <position position="1"/>
    </location>
</feature>
<sequence length="59" mass="6868">IFLQWFGLDTFTIQENSHFLYPLFSLCTPIFNDQVQLVVKSLLVYGFEILGITRSINKV</sequence>
<gene>
    <name evidence="1" type="ORF">D9548_16030</name>
</gene>
<proteinExistence type="predicted"/>